<dbReference type="PANTHER" id="PTHR31286:SF178">
    <property type="entry name" value="DUF4283 DOMAIN-CONTAINING PROTEIN"/>
    <property type="match status" value="1"/>
</dbReference>
<dbReference type="InterPro" id="IPR040256">
    <property type="entry name" value="At4g02000-like"/>
</dbReference>
<dbReference type="InParanoid" id="A0A7N2MUN9"/>
<evidence type="ECO:0000313" key="4">
    <source>
        <dbReference type="Proteomes" id="UP000594261"/>
    </source>
</evidence>
<protein>
    <recommendedName>
        <fullName evidence="2">DUF4283 domain-containing protein</fullName>
    </recommendedName>
</protein>
<feature type="domain" description="DUF4283" evidence="2">
    <location>
        <begin position="34"/>
        <end position="115"/>
    </location>
</feature>
<sequence>MADEVADSMDRMKLTFEEEEIITISDEGRMEALESCQLSLIGKFLTCKSFNKMDAKNTIQRAWGLDESQQILEVGPNLFQFKFQSEFEMDRVVRGGPWSFDNQLLMLQQWKKGMTVAKEVGSRLGDVEEVKGRKRKDDINFFLRVQVALPITKPLRRGGGENGGSLEYPYGEFLKAVRGHVRVMPNQNTSPKSNPEEGKGNVTINPVVVNQLKTVAVMEESPEISKAVDEGEAVNPGEIISHLEANKEGKDSTEVTKIMIIDKEDNDLPKNLGDAIFLADEGRKNRMSDAVDNHVLLNDLKTPTILEVPGPSFVKPKSTWTRINRMDFGLGGLARAIEISGLGKRELSDGEIGQYKEQRNKRSKQDEVEGSFVDTSAGVNSHPCREQ</sequence>
<proteinExistence type="predicted"/>
<dbReference type="EMBL" id="LRBV02000010">
    <property type="status" value="NOT_ANNOTATED_CDS"/>
    <property type="molecule type" value="Genomic_DNA"/>
</dbReference>
<dbReference type="EnsemblPlants" id="QL10p061288:mrna">
    <property type="protein sequence ID" value="QL10p061288:mrna"/>
    <property type="gene ID" value="QL10p061288"/>
</dbReference>
<feature type="compositionally biased region" description="Basic and acidic residues" evidence="1">
    <location>
        <begin position="348"/>
        <end position="367"/>
    </location>
</feature>
<reference evidence="3 4" key="1">
    <citation type="journal article" date="2016" name="G3 (Bethesda)">
        <title>First Draft Assembly and Annotation of the Genome of a California Endemic Oak Quercus lobata Nee (Fagaceae).</title>
        <authorList>
            <person name="Sork V.L."/>
            <person name="Fitz-Gibbon S.T."/>
            <person name="Puiu D."/>
            <person name="Crepeau M."/>
            <person name="Gugger P.F."/>
            <person name="Sherman R."/>
            <person name="Stevens K."/>
            <person name="Langley C.H."/>
            <person name="Pellegrini M."/>
            <person name="Salzberg S.L."/>
        </authorList>
    </citation>
    <scope>NUCLEOTIDE SEQUENCE [LARGE SCALE GENOMIC DNA]</scope>
    <source>
        <strain evidence="3 4">cv. SW786</strain>
    </source>
</reference>
<dbReference type="Pfam" id="PF14111">
    <property type="entry name" value="DUF4283"/>
    <property type="match status" value="1"/>
</dbReference>
<evidence type="ECO:0000313" key="3">
    <source>
        <dbReference type="EnsemblPlants" id="QL10p061288:mrna"/>
    </source>
</evidence>
<dbReference type="Gramene" id="QL10p061288:mrna">
    <property type="protein sequence ID" value="QL10p061288:mrna"/>
    <property type="gene ID" value="QL10p061288"/>
</dbReference>
<reference evidence="3" key="2">
    <citation type="submission" date="2021-01" db="UniProtKB">
        <authorList>
            <consortium name="EnsemblPlants"/>
        </authorList>
    </citation>
    <scope>IDENTIFICATION</scope>
</reference>
<dbReference type="Proteomes" id="UP000594261">
    <property type="component" value="Chromosome 10"/>
</dbReference>
<dbReference type="AlphaFoldDB" id="A0A7N2MUN9"/>
<accession>A0A7N2MUN9</accession>
<dbReference type="PANTHER" id="PTHR31286">
    <property type="entry name" value="GLYCINE-RICH CELL WALL STRUCTURAL PROTEIN 1.8-LIKE"/>
    <property type="match status" value="1"/>
</dbReference>
<organism evidence="3 4">
    <name type="scientific">Quercus lobata</name>
    <name type="common">Valley oak</name>
    <dbReference type="NCBI Taxonomy" id="97700"/>
    <lineage>
        <taxon>Eukaryota</taxon>
        <taxon>Viridiplantae</taxon>
        <taxon>Streptophyta</taxon>
        <taxon>Embryophyta</taxon>
        <taxon>Tracheophyta</taxon>
        <taxon>Spermatophyta</taxon>
        <taxon>Magnoliopsida</taxon>
        <taxon>eudicotyledons</taxon>
        <taxon>Gunneridae</taxon>
        <taxon>Pentapetalae</taxon>
        <taxon>rosids</taxon>
        <taxon>fabids</taxon>
        <taxon>Fagales</taxon>
        <taxon>Fagaceae</taxon>
        <taxon>Quercus</taxon>
    </lineage>
</organism>
<evidence type="ECO:0000256" key="1">
    <source>
        <dbReference type="SAM" id="MobiDB-lite"/>
    </source>
</evidence>
<evidence type="ECO:0000259" key="2">
    <source>
        <dbReference type="Pfam" id="PF14111"/>
    </source>
</evidence>
<feature type="region of interest" description="Disordered" evidence="1">
    <location>
        <begin position="348"/>
        <end position="387"/>
    </location>
</feature>
<keyword evidence="4" id="KW-1185">Reference proteome</keyword>
<dbReference type="InterPro" id="IPR025558">
    <property type="entry name" value="DUF4283"/>
</dbReference>
<name>A0A7N2MUN9_QUELO</name>